<comment type="caution">
    <text evidence="2">The sequence shown here is derived from an EMBL/GenBank/DDBJ whole genome shotgun (WGS) entry which is preliminary data.</text>
</comment>
<dbReference type="Proteomes" id="UP000234545">
    <property type="component" value="Unassembled WGS sequence"/>
</dbReference>
<feature type="compositionally biased region" description="Basic and acidic residues" evidence="1">
    <location>
        <begin position="57"/>
        <end position="74"/>
    </location>
</feature>
<dbReference type="OrthoDB" id="3258291at2"/>
<gene>
    <name evidence="2" type="ORF">CYJ25_00545</name>
</gene>
<dbReference type="EMBL" id="PKKJ01000001">
    <property type="protein sequence ID" value="PKY66772.1"/>
    <property type="molecule type" value="Genomic_DNA"/>
</dbReference>
<reference evidence="2 3" key="1">
    <citation type="submission" date="2017-12" db="EMBL/GenBank/DDBJ databases">
        <title>Phylogenetic diversity of female urinary microbiome.</title>
        <authorList>
            <person name="Thomas-White K."/>
            <person name="Wolfe A.J."/>
        </authorList>
    </citation>
    <scope>NUCLEOTIDE SEQUENCE [LARGE SCALE GENOMIC DNA]</scope>
    <source>
        <strain evidence="2 3">UMB0250</strain>
    </source>
</reference>
<dbReference type="AlphaFoldDB" id="A0A2I1I6K2"/>
<evidence type="ECO:0000313" key="3">
    <source>
        <dbReference type="Proteomes" id="UP000234545"/>
    </source>
</evidence>
<protein>
    <submittedName>
        <fullName evidence="2">Uncharacterized protein</fullName>
    </submittedName>
</protein>
<feature type="region of interest" description="Disordered" evidence="1">
    <location>
        <begin position="42"/>
        <end position="74"/>
    </location>
</feature>
<proteinExistence type="predicted"/>
<accession>A0A2I1I6K2</accession>
<name>A0A2I1I6K2_9ACTO</name>
<dbReference type="RefSeq" id="WP_006681667.1">
    <property type="nucleotide sequence ID" value="NZ_CP048928.1"/>
</dbReference>
<evidence type="ECO:0000256" key="1">
    <source>
        <dbReference type="SAM" id="MobiDB-lite"/>
    </source>
</evidence>
<organism evidence="2 3">
    <name type="scientific">Schaalia turicensis</name>
    <dbReference type="NCBI Taxonomy" id="131111"/>
    <lineage>
        <taxon>Bacteria</taxon>
        <taxon>Bacillati</taxon>
        <taxon>Actinomycetota</taxon>
        <taxon>Actinomycetes</taxon>
        <taxon>Actinomycetales</taxon>
        <taxon>Actinomycetaceae</taxon>
        <taxon>Schaalia</taxon>
    </lineage>
</organism>
<evidence type="ECO:0000313" key="2">
    <source>
        <dbReference type="EMBL" id="PKY66772.1"/>
    </source>
</evidence>
<sequence length="251" mass="26702">MLRRDDDFDAEFADLVASLDGEDLGKETLDGEAYADDVLAAHNLGEKPAGADTTSETDNRDASTKALKDPDDVPVDESLHLDGGKLSVGLVLAPIPSPGALHSLLALSGLKLSVVRLKPWTAIWQRVETQPTDEEELDALLSGQRPMPAPIDEAARVVSRLSKYGAVAVMSWLVEGDGVEPGVSGRITAQRYVNGQPEETIPAGVLLGAMPQATEDLLLGRSTPEDYEDSVSADGTSRKRPGGFFGGLWKK</sequence>
<feature type="region of interest" description="Disordered" evidence="1">
    <location>
        <begin position="220"/>
        <end position="251"/>
    </location>
</feature>